<feature type="domain" description="Reverse transcriptase" evidence="1">
    <location>
        <begin position="1"/>
        <end position="95"/>
    </location>
</feature>
<dbReference type="CDD" id="cd01647">
    <property type="entry name" value="RT_LTR"/>
    <property type="match status" value="1"/>
</dbReference>
<dbReference type="InterPro" id="IPR043502">
    <property type="entry name" value="DNA/RNA_pol_sf"/>
</dbReference>
<dbReference type="Gene3D" id="3.30.70.270">
    <property type="match status" value="1"/>
</dbReference>
<evidence type="ECO:0000313" key="2">
    <source>
        <dbReference type="EMBL" id="KMQ84689.1"/>
    </source>
</evidence>
<dbReference type="PANTHER" id="PTHR33064:SF37">
    <property type="entry name" value="RIBONUCLEASE H"/>
    <property type="match status" value="1"/>
</dbReference>
<dbReference type="AlphaFoldDB" id="A0A0J7K2Z8"/>
<dbReference type="PROSITE" id="PS50878">
    <property type="entry name" value="RT_POL"/>
    <property type="match status" value="1"/>
</dbReference>
<dbReference type="PaxDb" id="67767-A0A0J7K2Z8"/>
<dbReference type="GO" id="GO:0071897">
    <property type="term" value="P:DNA biosynthetic process"/>
    <property type="evidence" value="ECO:0007669"/>
    <property type="project" value="UniProtKB-ARBA"/>
</dbReference>
<accession>A0A0J7K2Z8</accession>
<dbReference type="STRING" id="67767.A0A0J7K2Z8"/>
<dbReference type="EMBL" id="LBMM01015735">
    <property type="protein sequence ID" value="KMQ84689.1"/>
    <property type="molecule type" value="Genomic_DNA"/>
</dbReference>
<dbReference type="Proteomes" id="UP000036403">
    <property type="component" value="Unassembled WGS sequence"/>
</dbReference>
<dbReference type="InterPro" id="IPR000477">
    <property type="entry name" value="RT_dom"/>
</dbReference>
<proteinExistence type="predicted"/>
<dbReference type="Gene3D" id="3.10.10.10">
    <property type="entry name" value="HIV Type 1 Reverse Transcriptase, subunit A, domain 1"/>
    <property type="match status" value="1"/>
</dbReference>
<dbReference type="InterPro" id="IPR051320">
    <property type="entry name" value="Viral_Replic_Matur_Polypro"/>
</dbReference>
<organism evidence="2 3">
    <name type="scientific">Lasius niger</name>
    <name type="common">Black garden ant</name>
    <dbReference type="NCBI Taxonomy" id="67767"/>
    <lineage>
        <taxon>Eukaryota</taxon>
        <taxon>Metazoa</taxon>
        <taxon>Ecdysozoa</taxon>
        <taxon>Arthropoda</taxon>
        <taxon>Hexapoda</taxon>
        <taxon>Insecta</taxon>
        <taxon>Pterygota</taxon>
        <taxon>Neoptera</taxon>
        <taxon>Endopterygota</taxon>
        <taxon>Hymenoptera</taxon>
        <taxon>Apocrita</taxon>
        <taxon>Aculeata</taxon>
        <taxon>Formicoidea</taxon>
        <taxon>Formicidae</taxon>
        <taxon>Formicinae</taxon>
        <taxon>Lasius</taxon>
        <taxon>Lasius</taxon>
    </lineage>
</organism>
<keyword evidence="3" id="KW-1185">Reference proteome</keyword>
<feature type="non-terminal residue" evidence="2">
    <location>
        <position position="95"/>
    </location>
</feature>
<dbReference type="InterPro" id="IPR043128">
    <property type="entry name" value="Rev_trsase/Diguanyl_cyclase"/>
</dbReference>
<reference evidence="2 3" key="1">
    <citation type="submission" date="2015-04" db="EMBL/GenBank/DDBJ databases">
        <title>Lasius niger genome sequencing.</title>
        <authorList>
            <person name="Konorov E.A."/>
            <person name="Nikitin M.A."/>
            <person name="Kirill M.V."/>
            <person name="Chang P."/>
        </authorList>
    </citation>
    <scope>NUCLEOTIDE SEQUENCE [LARGE SCALE GENOMIC DNA]</scope>
    <source>
        <tissue evidence="2">Whole</tissue>
    </source>
</reference>
<sequence>MYTAFEADGRLYQFLCIPFGATNGVTYFQRVMDQIIKDEDLKGTFPYLDDVTIGGKNQEEHDRNIKRFLDAAEKYNLTLNKDKCQFSVSSVTLLG</sequence>
<evidence type="ECO:0000259" key="1">
    <source>
        <dbReference type="PROSITE" id="PS50878"/>
    </source>
</evidence>
<dbReference type="PANTHER" id="PTHR33064">
    <property type="entry name" value="POL PROTEIN"/>
    <property type="match status" value="1"/>
</dbReference>
<evidence type="ECO:0000313" key="3">
    <source>
        <dbReference type="Proteomes" id="UP000036403"/>
    </source>
</evidence>
<gene>
    <name evidence="2" type="ORF">RF55_17305</name>
</gene>
<dbReference type="OrthoDB" id="420169at2759"/>
<dbReference type="SUPFAM" id="SSF56672">
    <property type="entry name" value="DNA/RNA polymerases"/>
    <property type="match status" value="1"/>
</dbReference>
<comment type="caution">
    <text evidence="2">The sequence shown here is derived from an EMBL/GenBank/DDBJ whole genome shotgun (WGS) entry which is preliminary data.</text>
</comment>
<protein>
    <submittedName>
        <fullName evidence="2">Integrase core domain protein</fullName>
    </submittedName>
</protein>
<name>A0A0J7K2Z8_LASNI</name>
<dbReference type="Pfam" id="PF00078">
    <property type="entry name" value="RVT_1"/>
    <property type="match status" value="1"/>
</dbReference>